<dbReference type="Proteomes" id="UP001412239">
    <property type="component" value="Unassembled WGS sequence"/>
</dbReference>
<keyword evidence="2" id="KW-1185">Reference proteome</keyword>
<protein>
    <submittedName>
        <fullName evidence="1">Uncharacterized protein</fullName>
    </submittedName>
</protein>
<name>A0A292Q007_9PEZI</name>
<evidence type="ECO:0000313" key="1">
    <source>
        <dbReference type="EMBL" id="CUS12305.1"/>
    </source>
</evidence>
<dbReference type="EMBL" id="LN890996">
    <property type="protein sequence ID" value="CUS12305.1"/>
    <property type="molecule type" value="Genomic_DNA"/>
</dbReference>
<reference evidence="1" key="1">
    <citation type="submission" date="2015-10" db="EMBL/GenBank/DDBJ databases">
        <authorList>
            <person name="Regsiter A."/>
            <person name="william w."/>
        </authorList>
    </citation>
    <scope>NUCLEOTIDE SEQUENCE</scope>
    <source>
        <strain evidence="1">Montdore</strain>
    </source>
</reference>
<evidence type="ECO:0000313" key="2">
    <source>
        <dbReference type="Proteomes" id="UP001412239"/>
    </source>
</evidence>
<proteinExistence type="predicted"/>
<gene>
    <name evidence="1" type="ORF">GSTUAT00003631001</name>
</gene>
<sequence length="159" mass="18032">MTRLVNEDSETLRALCVAAEKNTRLQANVLWDGVDPVDRVIHIFEKNIGLRRPKLLIADEELPTLLTPSPASVHAYVRQLGFSRRYRAIGRIIEWTTVIVAARVFLEVPAGKQGQQQQQEEGEDEESIRQGVLRDVGVLVQEWPDEEEVTEYCLLGGLR</sequence>
<organism evidence="1 2">
    <name type="scientific">Tuber aestivum</name>
    <name type="common">summer truffle</name>
    <dbReference type="NCBI Taxonomy" id="59557"/>
    <lineage>
        <taxon>Eukaryota</taxon>
        <taxon>Fungi</taxon>
        <taxon>Dikarya</taxon>
        <taxon>Ascomycota</taxon>
        <taxon>Pezizomycotina</taxon>
        <taxon>Pezizomycetes</taxon>
        <taxon>Pezizales</taxon>
        <taxon>Tuberaceae</taxon>
        <taxon>Tuber</taxon>
    </lineage>
</organism>
<dbReference type="AlphaFoldDB" id="A0A292Q007"/>
<accession>A0A292Q007</accession>